<evidence type="ECO:0000313" key="13">
    <source>
        <dbReference type="Proteomes" id="UP001187682"/>
    </source>
</evidence>
<dbReference type="Proteomes" id="UP001187682">
    <property type="component" value="Unassembled WGS sequence"/>
</dbReference>
<evidence type="ECO:0000256" key="7">
    <source>
        <dbReference type="ARBA" id="ARBA00022989"/>
    </source>
</evidence>
<keyword evidence="6" id="KW-0067">ATP-binding</keyword>
<proteinExistence type="inferred from homology"/>
<dbReference type="GO" id="GO:0016887">
    <property type="term" value="F:ATP hydrolysis activity"/>
    <property type="evidence" value="ECO:0007669"/>
    <property type="project" value="InterPro"/>
</dbReference>
<evidence type="ECO:0000256" key="6">
    <source>
        <dbReference type="ARBA" id="ARBA00022840"/>
    </source>
</evidence>
<reference evidence="12" key="1">
    <citation type="submission" date="2018-03" db="EMBL/GenBank/DDBJ databases">
        <authorList>
            <person name="Guldener U."/>
        </authorList>
    </citation>
    <scope>NUCLEOTIDE SEQUENCE</scope>
</reference>
<evidence type="ECO:0000256" key="10">
    <source>
        <dbReference type="SAM" id="Phobius"/>
    </source>
</evidence>
<feature type="transmembrane region" description="Helical" evidence="10">
    <location>
        <begin position="456"/>
        <end position="482"/>
    </location>
</feature>
<evidence type="ECO:0000313" key="12">
    <source>
        <dbReference type="EMBL" id="SPO06048.1"/>
    </source>
</evidence>
<dbReference type="SMART" id="SM00382">
    <property type="entry name" value="AAA"/>
    <property type="match status" value="1"/>
</dbReference>
<dbReference type="InterPro" id="IPR043926">
    <property type="entry name" value="ABCG_dom"/>
</dbReference>
<evidence type="ECO:0000256" key="2">
    <source>
        <dbReference type="ARBA" id="ARBA00005814"/>
    </source>
</evidence>
<feature type="compositionally biased region" description="Polar residues" evidence="9">
    <location>
        <begin position="9"/>
        <end position="21"/>
    </location>
</feature>
<comment type="caution">
    <text evidence="12">The sequence shown here is derived from an EMBL/GenBank/DDBJ whole genome shotgun (WGS) entry which is preliminary data.</text>
</comment>
<dbReference type="AlphaFoldDB" id="A0AAE8N649"/>
<dbReference type="InterPro" id="IPR052215">
    <property type="entry name" value="Plant_ABCG"/>
</dbReference>
<dbReference type="PROSITE" id="PS00211">
    <property type="entry name" value="ABC_TRANSPORTER_1"/>
    <property type="match status" value="1"/>
</dbReference>
<dbReference type="GO" id="GO:0005524">
    <property type="term" value="F:ATP binding"/>
    <property type="evidence" value="ECO:0007669"/>
    <property type="project" value="UniProtKB-KW"/>
</dbReference>
<feature type="transmembrane region" description="Helical" evidence="10">
    <location>
        <begin position="378"/>
        <end position="400"/>
    </location>
</feature>
<dbReference type="InterPro" id="IPR013525">
    <property type="entry name" value="ABC2_TM"/>
</dbReference>
<dbReference type="PROSITE" id="PS50893">
    <property type="entry name" value="ABC_TRANSPORTER_2"/>
    <property type="match status" value="1"/>
</dbReference>
<organism evidence="12 13">
    <name type="scientific">Cephalotrichum gorgonifer</name>
    <dbReference type="NCBI Taxonomy" id="2041049"/>
    <lineage>
        <taxon>Eukaryota</taxon>
        <taxon>Fungi</taxon>
        <taxon>Dikarya</taxon>
        <taxon>Ascomycota</taxon>
        <taxon>Pezizomycotina</taxon>
        <taxon>Sordariomycetes</taxon>
        <taxon>Hypocreomycetidae</taxon>
        <taxon>Microascales</taxon>
        <taxon>Microascaceae</taxon>
        <taxon>Cephalotrichum</taxon>
    </lineage>
</organism>
<evidence type="ECO:0000256" key="5">
    <source>
        <dbReference type="ARBA" id="ARBA00022741"/>
    </source>
</evidence>
<accession>A0AAE8N649</accession>
<keyword evidence="8 10" id="KW-0472">Membrane</keyword>
<evidence type="ECO:0000259" key="11">
    <source>
        <dbReference type="PROSITE" id="PS50893"/>
    </source>
</evidence>
<evidence type="ECO:0000256" key="4">
    <source>
        <dbReference type="ARBA" id="ARBA00022692"/>
    </source>
</evidence>
<keyword evidence="5" id="KW-0547">Nucleotide-binding</keyword>
<keyword evidence="4 10" id="KW-0812">Transmembrane</keyword>
<gene>
    <name evidence="12" type="ORF">DNG_08737</name>
</gene>
<feature type="transmembrane region" description="Helical" evidence="10">
    <location>
        <begin position="412"/>
        <end position="435"/>
    </location>
</feature>
<comment type="similarity">
    <text evidence="2">Belongs to the ABC transporter superfamily. ABCG family. Eye pigment precursor importer (TC 3.A.1.204) subfamily.</text>
</comment>
<dbReference type="CDD" id="cd03213">
    <property type="entry name" value="ABCG_EPDR"/>
    <property type="match status" value="1"/>
</dbReference>
<sequence>MALSGALSDVQNDESSQRTFGTDVENQAADTYLQNTTVQNFAWQNISVTVKDRKTKESKALLDGISGIVRAGEICALIGPSGCGKTTLLNVLAHRDTVPGAKVGGATLVNGVSQSREDFSRISSYVEQEDILIGSLTVRETMSFAARLSDSSGLSKTDRINRIDALLDAFGLRNQQHTLIGTPIRKGISGGQKRRVSVASQLITGPKLLFLDEPTSGLDSAASWEVVSFIKNIAKQNNLIVIASIHQPSSSTFHLFDKTLLLSGGQSYYFGPVPELSLFFESMGYPVPVHFNSAEFVLELMNTDFARNRETTKQLDAMQSTWASSAMSRSISAEIDDVIKRPLDGFMRKTAKGARRAGFSTITTALIHRSFIKSYRDVVAYGIRVAMYMGLAVMMGTVWLRLGSDQEDIQPFINAIFFGSAFMSFMAVAYVPAFLEDRATFIKERQNGLYGAVPFVVSNFIIGLPYLFLIAILFSVVAYWLSGFEPTVEAFFTWIMWLFLDLVAAESLVVLVSSCFPVFVVALALTAFANGLWMSVGGFLVPPKILNVFWYYGFSYIDYQRWVFQGMMVNQFQHQTYSCGSGCNCMYQTELADQCRIAGTGILDQYGYKTGLAGTWVGILIGIIAGYRLLGWLALVFFRK</sequence>
<feature type="region of interest" description="Disordered" evidence="9">
    <location>
        <begin position="1"/>
        <end position="21"/>
    </location>
</feature>
<keyword evidence="3" id="KW-0813">Transport</keyword>
<feature type="domain" description="ABC transporter" evidence="11">
    <location>
        <begin position="41"/>
        <end position="289"/>
    </location>
</feature>
<evidence type="ECO:0000256" key="1">
    <source>
        <dbReference type="ARBA" id="ARBA00004141"/>
    </source>
</evidence>
<dbReference type="InterPro" id="IPR017871">
    <property type="entry name" value="ABC_transporter-like_CS"/>
</dbReference>
<dbReference type="PANTHER" id="PTHR48042">
    <property type="entry name" value="ABC TRANSPORTER G FAMILY MEMBER 11"/>
    <property type="match status" value="1"/>
</dbReference>
<feature type="transmembrane region" description="Helical" evidence="10">
    <location>
        <begin position="616"/>
        <end position="638"/>
    </location>
</feature>
<evidence type="ECO:0000256" key="3">
    <source>
        <dbReference type="ARBA" id="ARBA00022448"/>
    </source>
</evidence>
<evidence type="ECO:0000256" key="9">
    <source>
        <dbReference type="SAM" id="MobiDB-lite"/>
    </source>
</evidence>
<protein>
    <submittedName>
        <fullName evidence="12">Probable ABC transporter</fullName>
    </submittedName>
</protein>
<dbReference type="SUPFAM" id="SSF52540">
    <property type="entry name" value="P-loop containing nucleoside triphosphate hydrolases"/>
    <property type="match status" value="1"/>
</dbReference>
<dbReference type="GO" id="GO:0140359">
    <property type="term" value="F:ABC-type transporter activity"/>
    <property type="evidence" value="ECO:0007669"/>
    <property type="project" value="InterPro"/>
</dbReference>
<feature type="transmembrane region" description="Helical" evidence="10">
    <location>
        <begin position="494"/>
        <end position="512"/>
    </location>
</feature>
<dbReference type="PANTHER" id="PTHR48042:SF11">
    <property type="entry name" value="ABC TRANSPORTER G FAMILY MEMBER 11"/>
    <property type="match status" value="1"/>
</dbReference>
<dbReference type="InterPro" id="IPR003439">
    <property type="entry name" value="ABC_transporter-like_ATP-bd"/>
</dbReference>
<feature type="transmembrane region" description="Helical" evidence="10">
    <location>
        <begin position="519"/>
        <end position="541"/>
    </location>
</feature>
<dbReference type="Pfam" id="PF00005">
    <property type="entry name" value="ABC_tran"/>
    <property type="match status" value="1"/>
</dbReference>
<dbReference type="FunFam" id="3.40.50.300:FF:001305">
    <property type="entry name" value="ABCG transporter ABC superfamily"/>
    <property type="match status" value="1"/>
</dbReference>
<dbReference type="Gene3D" id="3.40.50.300">
    <property type="entry name" value="P-loop containing nucleotide triphosphate hydrolases"/>
    <property type="match status" value="1"/>
</dbReference>
<keyword evidence="13" id="KW-1185">Reference proteome</keyword>
<dbReference type="EMBL" id="ONZQ02000014">
    <property type="protein sequence ID" value="SPO06048.1"/>
    <property type="molecule type" value="Genomic_DNA"/>
</dbReference>
<keyword evidence="7 10" id="KW-1133">Transmembrane helix</keyword>
<comment type="subcellular location">
    <subcellularLocation>
        <location evidence="1">Membrane</location>
        <topology evidence="1">Multi-pass membrane protein</topology>
    </subcellularLocation>
</comment>
<name>A0AAE8N649_9PEZI</name>
<dbReference type="GO" id="GO:0016020">
    <property type="term" value="C:membrane"/>
    <property type="evidence" value="ECO:0007669"/>
    <property type="project" value="UniProtKB-SubCell"/>
</dbReference>
<dbReference type="Pfam" id="PF01061">
    <property type="entry name" value="ABC2_membrane"/>
    <property type="match status" value="1"/>
</dbReference>
<dbReference type="InterPro" id="IPR027417">
    <property type="entry name" value="P-loop_NTPase"/>
</dbReference>
<dbReference type="InterPro" id="IPR003593">
    <property type="entry name" value="AAA+_ATPase"/>
</dbReference>
<evidence type="ECO:0000256" key="8">
    <source>
        <dbReference type="ARBA" id="ARBA00023136"/>
    </source>
</evidence>
<dbReference type="Pfam" id="PF19055">
    <property type="entry name" value="ABC2_membrane_7"/>
    <property type="match status" value="1"/>
</dbReference>